<evidence type="ECO:0000259" key="2">
    <source>
        <dbReference type="Pfam" id="PF00139"/>
    </source>
</evidence>
<dbReference type="InterPro" id="IPR056573">
    <property type="entry name" value="Lectin_L-type_dom"/>
</dbReference>
<reference evidence="4 5" key="1">
    <citation type="submission" date="2012-09" db="EMBL/GenBank/DDBJ databases">
        <title>Draft Genome Sequences of 6 Strains from Genus Thauera.</title>
        <authorList>
            <person name="Liu B."/>
            <person name="Shapleigh J.P."/>
            <person name="Frostegard A.H."/>
        </authorList>
    </citation>
    <scope>NUCLEOTIDE SEQUENCE [LARGE SCALE GENOMIC DNA]</scope>
    <source>
        <strain evidence="4 5">B4P</strain>
    </source>
</reference>
<comment type="caution">
    <text evidence="4">The sequence shown here is derived from an EMBL/GenBank/DDBJ whole genome shotgun (WGS) entry which is preliminary data.</text>
</comment>
<evidence type="ECO:0008006" key="6">
    <source>
        <dbReference type="Google" id="ProtNLM"/>
    </source>
</evidence>
<dbReference type="CDD" id="cd01951">
    <property type="entry name" value="lectin_L-type"/>
    <property type="match status" value="1"/>
</dbReference>
<feature type="signal peptide" evidence="1">
    <location>
        <begin position="1"/>
        <end position="35"/>
    </location>
</feature>
<dbReference type="Gene3D" id="2.60.120.200">
    <property type="match status" value="1"/>
</dbReference>
<dbReference type="InterPro" id="IPR001220">
    <property type="entry name" value="Legume_lectin_dom"/>
</dbReference>
<evidence type="ECO:0000313" key="4">
    <source>
        <dbReference type="EMBL" id="ENO92071.1"/>
    </source>
</evidence>
<dbReference type="SUPFAM" id="SSF49899">
    <property type="entry name" value="Concanavalin A-like lectins/glucanases"/>
    <property type="match status" value="1"/>
</dbReference>
<dbReference type="InterPro" id="IPR013320">
    <property type="entry name" value="ConA-like_dom_sf"/>
</dbReference>
<gene>
    <name evidence="4" type="ORF">C667_22234</name>
</gene>
<evidence type="ECO:0000313" key="5">
    <source>
        <dbReference type="Proteomes" id="UP000013047"/>
    </source>
</evidence>
<dbReference type="Pfam" id="PF00139">
    <property type="entry name" value="Lectin_legB"/>
    <property type="match status" value="1"/>
</dbReference>
<dbReference type="GO" id="GO:0030246">
    <property type="term" value="F:carbohydrate binding"/>
    <property type="evidence" value="ECO:0007669"/>
    <property type="project" value="InterPro"/>
</dbReference>
<dbReference type="Pfam" id="PF07589">
    <property type="entry name" value="PEP-CTERM"/>
    <property type="match status" value="1"/>
</dbReference>
<dbReference type="NCBIfam" id="TIGR02595">
    <property type="entry name" value="PEP_CTERM"/>
    <property type="match status" value="1"/>
</dbReference>
<dbReference type="Proteomes" id="UP000013047">
    <property type="component" value="Unassembled WGS sequence"/>
</dbReference>
<feature type="chain" id="PRO_5004128802" description="PEP-CTERM protein-sorting domain-containing protein" evidence="1">
    <location>
        <begin position="36"/>
        <end position="305"/>
    </location>
</feature>
<protein>
    <recommendedName>
        <fullName evidence="6">PEP-CTERM protein-sorting domain-containing protein</fullName>
    </recommendedName>
</protein>
<dbReference type="PANTHER" id="PTHR32401:SF48">
    <property type="entry name" value="LEGUME LECTIN DOMAIN-CONTAINING PROTEIN"/>
    <property type="match status" value="1"/>
</dbReference>
<feature type="domain" description="Legume lectin" evidence="2">
    <location>
        <begin position="53"/>
        <end position="262"/>
    </location>
</feature>
<dbReference type="PANTHER" id="PTHR32401">
    <property type="entry name" value="CONCANAVALIN A-LIKE LECTIN FAMILY PROTEIN"/>
    <property type="match status" value="1"/>
</dbReference>
<accession>N6YCP7</accession>
<dbReference type="InterPro" id="IPR050258">
    <property type="entry name" value="Leguminous_Lectin"/>
</dbReference>
<dbReference type="RefSeq" id="WP_004385027.1">
    <property type="nucleotide sequence ID" value="NZ_AMXF01000359.1"/>
</dbReference>
<keyword evidence="1" id="KW-0732">Signal</keyword>
<organism evidence="4 5">
    <name type="scientific">Thauera phenylacetica B4P</name>
    <dbReference type="NCBI Taxonomy" id="1234382"/>
    <lineage>
        <taxon>Bacteria</taxon>
        <taxon>Pseudomonadati</taxon>
        <taxon>Pseudomonadota</taxon>
        <taxon>Betaproteobacteria</taxon>
        <taxon>Rhodocyclales</taxon>
        <taxon>Zoogloeaceae</taxon>
        <taxon>Thauera</taxon>
    </lineage>
</organism>
<evidence type="ECO:0000259" key="3">
    <source>
        <dbReference type="Pfam" id="PF07589"/>
    </source>
</evidence>
<dbReference type="OrthoDB" id="8901610at2"/>
<proteinExistence type="predicted"/>
<keyword evidence="5" id="KW-1185">Reference proteome</keyword>
<name>N6YCP7_9RHOO</name>
<dbReference type="InterPro" id="IPR013424">
    <property type="entry name" value="Ice-binding_C"/>
</dbReference>
<evidence type="ECO:0000256" key="1">
    <source>
        <dbReference type="SAM" id="SignalP"/>
    </source>
</evidence>
<feature type="domain" description="Ice-binding protein C-terminal" evidence="3">
    <location>
        <begin position="277"/>
        <end position="300"/>
    </location>
</feature>
<sequence>MRTPCPDQAGRRLRHANTLLCAAALCALATAPAHATLINYQNFDNLSAFTLNGATAGINTGGQGVVGPSGARVLRLTNTTGQSGSAFLTSPFSLAADASFSSYFEFQFTNQINGGADGIVFTVQKVANTAGGSGGGIGYQGLSPSIGVEFDNWNNGAGDGNNANHAGIDVNGNVNSVVRADTLPAQLDSGSVFHSWVDYNGATDELEVRLALTDTRPTAALMSYTVDLVTLLGTTDAFIGFTSGTGAAGAYHDIRRWVFTGEFNPIVDPDDPVDPGTVPEPGSLALLSLGLLGVFGGLRRRALAT</sequence>
<dbReference type="EMBL" id="AMXF01000359">
    <property type="protein sequence ID" value="ENO92071.1"/>
    <property type="molecule type" value="Genomic_DNA"/>
</dbReference>
<dbReference type="AlphaFoldDB" id="N6YCP7"/>